<keyword evidence="2" id="KW-1185">Reference proteome</keyword>
<gene>
    <name evidence="1" type="ORF">PR048_014042</name>
</gene>
<reference evidence="1 2" key="1">
    <citation type="submission" date="2023-02" db="EMBL/GenBank/DDBJ databases">
        <title>LHISI_Scaffold_Assembly.</title>
        <authorList>
            <person name="Stuart O.P."/>
            <person name="Cleave R."/>
            <person name="Magrath M.J.L."/>
            <person name="Mikheyev A.S."/>
        </authorList>
    </citation>
    <scope>NUCLEOTIDE SEQUENCE [LARGE SCALE GENOMIC DNA]</scope>
    <source>
        <strain evidence="1">Daus_M_001</strain>
        <tissue evidence="1">Leg muscle</tissue>
    </source>
</reference>
<protein>
    <submittedName>
        <fullName evidence="1">Uncharacterized protein</fullName>
    </submittedName>
</protein>
<proteinExistence type="predicted"/>
<dbReference type="EMBL" id="JARBHB010000004">
    <property type="protein sequence ID" value="KAJ8887824.1"/>
    <property type="molecule type" value="Genomic_DNA"/>
</dbReference>
<organism evidence="1 2">
    <name type="scientific">Dryococelus australis</name>
    <dbReference type="NCBI Taxonomy" id="614101"/>
    <lineage>
        <taxon>Eukaryota</taxon>
        <taxon>Metazoa</taxon>
        <taxon>Ecdysozoa</taxon>
        <taxon>Arthropoda</taxon>
        <taxon>Hexapoda</taxon>
        <taxon>Insecta</taxon>
        <taxon>Pterygota</taxon>
        <taxon>Neoptera</taxon>
        <taxon>Polyneoptera</taxon>
        <taxon>Phasmatodea</taxon>
        <taxon>Verophasmatodea</taxon>
        <taxon>Anareolatae</taxon>
        <taxon>Phasmatidae</taxon>
        <taxon>Eurycanthinae</taxon>
        <taxon>Dryococelus</taxon>
    </lineage>
</organism>
<comment type="caution">
    <text evidence="1">The sequence shown here is derived from an EMBL/GenBank/DDBJ whole genome shotgun (WGS) entry which is preliminary data.</text>
</comment>
<accession>A0ABQ9HTW9</accession>
<name>A0ABQ9HTW9_9NEOP</name>
<dbReference type="Proteomes" id="UP001159363">
    <property type="component" value="Chromosome X"/>
</dbReference>
<sequence length="73" mass="8300">MEEGRLCPWRFIQNFDIYTIASGKTEKLSEIKAAVLLDLVGEEAIFNICEFGKQAEEIVRNCMFLGVRDSALQ</sequence>
<evidence type="ECO:0000313" key="2">
    <source>
        <dbReference type="Proteomes" id="UP001159363"/>
    </source>
</evidence>
<evidence type="ECO:0000313" key="1">
    <source>
        <dbReference type="EMBL" id="KAJ8887824.1"/>
    </source>
</evidence>